<keyword evidence="5" id="KW-0808">Transferase</keyword>
<dbReference type="EMBL" id="DXCN01000038">
    <property type="protein sequence ID" value="HIY94871.1"/>
    <property type="molecule type" value="Genomic_DNA"/>
</dbReference>
<feature type="region of interest" description="Disordered" evidence="12">
    <location>
        <begin position="297"/>
        <end position="357"/>
    </location>
</feature>
<keyword evidence="9" id="KW-0067">ATP-binding</keyword>
<evidence type="ECO:0000313" key="14">
    <source>
        <dbReference type="EMBL" id="HIY94871.1"/>
    </source>
</evidence>
<dbReference type="GO" id="GO:0000049">
    <property type="term" value="F:tRNA binding"/>
    <property type="evidence" value="ECO:0007669"/>
    <property type="project" value="TreeGrafter"/>
</dbReference>
<evidence type="ECO:0000256" key="5">
    <source>
        <dbReference type="ARBA" id="ARBA00022679"/>
    </source>
</evidence>
<name>A0A9D1ZT05_9MICC</name>
<evidence type="ECO:0000256" key="2">
    <source>
        <dbReference type="ARBA" id="ARBA00007663"/>
    </source>
</evidence>
<sequence>MSVKATIVSATDPETLGEAIATANSAIGAAKTIVIPTDTVYGIATDAFSVEGVRNLLAAKGRTRQMPPPVLIYDQSVLPGLADEISEDARALATEFWPGALTLIFYSQPSLNWDLGETQGTVALRVPNDPVAIELLKNLGPLAVSSANKTGRPAATTAQEAMAQLGDDVAVIFDGGPRPKNRPEGFEAKDALPSTIVDCTSDRLVVVREGVISVERLREVVPSVLTRAEFEAQEKARREAESALVASSEAMEDTEFSPRHVAESDSEETEETPGRQAAVPVAGSLAAGLVGGASGTAAVDQRRTASAHTPETRVVQDNTKPYSVADARSLVFGAQQEAPAEPLTEAEGEGKEGTPIV</sequence>
<evidence type="ECO:0000256" key="11">
    <source>
        <dbReference type="ARBA" id="ARBA00048366"/>
    </source>
</evidence>
<feature type="domain" description="YrdC-like" evidence="13">
    <location>
        <begin position="17"/>
        <end position="212"/>
    </location>
</feature>
<dbReference type="GO" id="GO:0061710">
    <property type="term" value="F:L-threonylcarbamoyladenylate synthase"/>
    <property type="evidence" value="ECO:0007669"/>
    <property type="project" value="UniProtKB-EC"/>
</dbReference>
<evidence type="ECO:0000256" key="6">
    <source>
        <dbReference type="ARBA" id="ARBA00022694"/>
    </source>
</evidence>
<dbReference type="GO" id="GO:0006450">
    <property type="term" value="P:regulation of translational fidelity"/>
    <property type="evidence" value="ECO:0007669"/>
    <property type="project" value="TreeGrafter"/>
</dbReference>
<feature type="compositionally biased region" description="Polar residues" evidence="12">
    <location>
        <begin position="304"/>
        <end position="321"/>
    </location>
</feature>
<comment type="subcellular location">
    <subcellularLocation>
        <location evidence="1">Cytoplasm</location>
    </subcellularLocation>
</comment>
<dbReference type="InterPro" id="IPR017945">
    <property type="entry name" value="DHBP_synth_RibB-like_a/b_dom"/>
</dbReference>
<organism evidence="14 15">
    <name type="scientific">Candidatus Rothia avicola</name>
    <dbReference type="NCBI Taxonomy" id="2840478"/>
    <lineage>
        <taxon>Bacteria</taxon>
        <taxon>Bacillati</taxon>
        <taxon>Actinomycetota</taxon>
        <taxon>Actinomycetes</taxon>
        <taxon>Micrococcales</taxon>
        <taxon>Micrococcaceae</taxon>
        <taxon>Rothia</taxon>
    </lineage>
</organism>
<comment type="caution">
    <text evidence="14">The sequence shown here is derived from an EMBL/GenBank/DDBJ whole genome shotgun (WGS) entry which is preliminary data.</text>
</comment>
<evidence type="ECO:0000256" key="8">
    <source>
        <dbReference type="ARBA" id="ARBA00022741"/>
    </source>
</evidence>
<protein>
    <recommendedName>
        <fullName evidence="10">L-threonylcarbamoyladenylate synthase</fullName>
        <ecNumber evidence="3">2.7.7.87</ecNumber>
    </recommendedName>
    <alternativeName>
        <fullName evidence="10">L-threonylcarbamoyladenylate synthase</fullName>
    </alternativeName>
</protein>
<dbReference type="Proteomes" id="UP000824134">
    <property type="component" value="Unassembled WGS sequence"/>
</dbReference>
<proteinExistence type="inferred from homology"/>
<gene>
    <name evidence="14" type="ORF">H9821_04295</name>
</gene>
<dbReference type="GO" id="GO:0005524">
    <property type="term" value="F:ATP binding"/>
    <property type="evidence" value="ECO:0007669"/>
    <property type="project" value="UniProtKB-KW"/>
</dbReference>
<feature type="region of interest" description="Disordered" evidence="12">
    <location>
        <begin position="241"/>
        <end position="278"/>
    </location>
</feature>
<keyword evidence="4" id="KW-0963">Cytoplasm</keyword>
<dbReference type="SUPFAM" id="SSF55821">
    <property type="entry name" value="YrdC/RibB"/>
    <property type="match status" value="1"/>
</dbReference>
<dbReference type="GO" id="GO:0003725">
    <property type="term" value="F:double-stranded RNA binding"/>
    <property type="evidence" value="ECO:0007669"/>
    <property type="project" value="InterPro"/>
</dbReference>
<keyword evidence="7" id="KW-0548">Nucleotidyltransferase</keyword>
<dbReference type="EC" id="2.7.7.87" evidence="3"/>
<evidence type="ECO:0000313" key="15">
    <source>
        <dbReference type="Proteomes" id="UP000824134"/>
    </source>
</evidence>
<accession>A0A9D1ZT05</accession>
<dbReference type="NCBIfam" id="TIGR00057">
    <property type="entry name" value="L-threonylcarbamoyladenylate synthase"/>
    <property type="match status" value="1"/>
</dbReference>
<keyword evidence="8" id="KW-0547">Nucleotide-binding</keyword>
<evidence type="ECO:0000256" key="12">
    <source>
        <dbReference type="SAM" id="MobiDB-lite"/>
    </source>
</evidence>
<evidence type="ECO:0000256" key="9">
    <source>
        <dbReference type="ARBA" id="ARBA00022840"/>
    </source>
</evidence>
<evidence type="ECO:0000256" key="7">
    <source>
        <dbReference type="ARBA" id="ARBA00022695"/>
    </source>
</evidence>
<dbReference type="GO" id="GO:0005737">
    <property type="term" value="C:cytoplasm"/>
    <property type="evidence" value="ECO:0007669"/>
    <property type="project" value="UniProtKB-SubCell"/>
</dbReference>
<evidence type="ECO:0000256" key="3">
    <source>
        <dbReference type="ARBA" id="ARBA00012584"/>
    </source>
</evidence>
<dbReference type="AlphaFoldDB" id="A0A9D1ZT05"/>
<dbReference type="Pfam" id="PF01300">
    <property type="entry name" value="Sua5_yciO_yrdC"/>
    <property type="match status" value="1"/>
</dbReference>
<reference evidence="14" key="1">
    <citation type="journal article" date="2021" name="PeerJ">
        <title>Extensive microbial diversity within the chicken gut microbiome revealed by metagenomics and culture.</title>
        <authorList>
            <person name="Gilroy R."/>
            <person name="Ravi A."/>
            <person name="Getino M."/>
            <person name="Pursley I."/>
            <person name="Horton D.L."/>
            <person name="Alikhan N.F."/>
            <person name="Baker D."/>
            <person name="Gharbi K."/>
            <person name="Hall N."/>
            <person name="Watson M."/>
            <person name="Adriaenssens E.M."/>
            <person name="Foster-Nyarko E."/>
            <person name="Jarju S."/>
            <person name="Secka A."/>
            <person name="Antonio M."/>
            <person name="Oren A."/>
            <person name="Chaudhuri R.R."/>
            <person name="La Ragione R."/>
            <person name="Hildebrand F."/>
            <person name="Pallen M.J."/>
        </authorList>
    </citation>
    <scope>NUCLEOTIDE SEQUENCE</scope>
    <source>
        <strain evidence="14">ChiHjej12B11-9195</strain>
    </source>
</reference>
<feature type="compositionally biased region" description="Basic and acidic residues" evidence="12">
    <location>
        <begin position="348"/>
        <end position="357"/>
    </location>
</feature>
<reference evidence="14" key="2">
    <citation type="submission" date="2021-04" db="EMBL/GenBank/DDBJ databases">
        <authorList>
            <person name="Gilroy R."/>
        </authorList>
    </citation>
    <scope>NUCLEOTIDE SEQUENCE</scope>
    <source>
        <strain evidence="14">ChiHjej12B11-9195</strain>
    </source>
</reference>
<evidence type="ECO:0000256" key="1">
    <source>
        <dbReference type="ARBA" id="ARBA00004496"/>
    </source>
</evidence>
<dbReference type="GO" id="GO:0008033">
    <property type="term" value="P:tRNA processing"/>
    <property type="evidence" value="ECO:0007669"/>
    <property type="project" value="UniProtKB-KW"/>
</dbReference>
<dbReference type="InterPro" id="IPR006070">
    <property type="entry name" value="Sua5-like_dom"/>
</dbReference>
<dbReference type="PANTHER" id="PTHR17490:SF16">
    <property type="entry name" value="THREONYLCARBAMOYL-AMP SYNTHASE"/>
    <property type="match status" value="1"/>
</dbReference>
<dbReference type="InterPro" id="IPR050156">
    <property type="entry name" value="TC-AMP_synthase_SUA5"/>
</dbReference>
<evidence type="ECO:0000256" key="10">
    <source>
        <dbReference type="ARBA" id="ARBA00029774"/>
    </source>
</evidence>
<evidence type="ECO:0000259" key="13">
    <source>
        <dbReference type="PROSITE" id="PS51163"/>
    </source>
</evidence>
<comment type="catalytic activity">
    <reaction evidence="11">
        <text>L-threonine + hydrogencarbonate + ATP = L-threonylcarbamoyladenylate + diphosphate + H2O</text>
        <dbReference type="Rhea" id="RHEA:36407"/>
        <dbReference type="ChEBI" id="CHEBI:15377"/>
        <dbReference type="ChEBI" id="CHEBI:17544"/>
        <dbReference type="ChEBI" id="CHEBI:30616"/>
        <dbReference type="ChEBI" id="CHEBI:33019"/>
        <dbReference type="ChEBI" id="CHEBI:57926"/>
        <dbReference type="ChEBI" id="CHEBI:73682"/>
        <dbReference type="EC" id="2.7.7.87"/>
    </reaction>
</comment>
<dbReference type="PROSITE" id="PS51163">
    <property type="entry name" value="YRDC"/>
    <property type="match status" value="1"/>
</dbReference>
<keyword evidence="6" id="KW-0819">tRNA processing</keyword>
<dbReference type="Gene3D" id="3.90.870.10">
    <property type="entry name" value="DHBP synthase"/>
    <property type="match status" value="1"/>
</dbReference>
<comment type="similarity">
    <text evidence="2">Belongs to the SUA5 family.</text>
</comment>
<dbReference type="PANTHER" id="PTHR17490">
    <property type="entry name" value="SUA5"/>
    <property type="match status" value="1"/>
</dbReference>
<evidence type="ECO:0000256" key="4">
    <source>
        <dbReference type="ARBA" id="ARBA00022490"/>
    </source>
</evidence>